<dbReference type="EMBL" id="MWWY01000002">
    <property type="protein sequence ID" value="OZG66658.1"/>
    <property type="molecule type" value="Genomic_DNA"/>
</dbReference>
<dbReference type="RefSeq" id="WP_094728530.1">
    <property type="nucleotide sequence ID" value="NZ_MWWY01000002.1"/>
</dbReference>
<evidence type="ECO:0000313" key="3">
    <source>
        <dbReference type="EMBL" id="OZG66658.1"/>
    </source>
</evidence>
<evidence type="ECO:0000259" key="1">
    <source>
        <dbReference type="Pfam" id="PF00905"/>
    </source>
</evidence>
<sequence>MNKSLRQLFTAVLVLFVILGISSSVFTAVVDNNLNADSRNARSIYRTYGTPRGAILTSDGTVIAQSIGTNDSFKYQRQYFDGALYAPITGYFSITHGTGPTSNGIEGSRNDLLSGQADELLWERFKAVLSGEQNTGASVETSIDSKLQALAYQLLGDRDGAVVVTEPKTGRILAMASTPSYDPNTLATHATADANKAFEQLVGDEANPMLNRATRQLYPPGSTFKTIVALAALETGNYQLDTQIPAGATYTLPGTATDLINSSAAGGGSNGKISFQDAITYSSNTAFAQLGVALGADKVRAMAEKLGYDEPITVDGTTSTGSPMVSVASKFPDNPTDDRLALASIGQGDNQITPLQSAMIASAIANDGVLMKPTIVDRVRSSDLSVISETKAQVLTKAFSADTANTLTTAMESVITKEYPSLQIDGVKVAAKTGTAQIGTANQSIDGWIMGFAPADNPQIAISVVVHNTDLYGSLAAGPIMKSLMEEALKK</sequence>
<keyword evidence="4" id="KW-1185">Reference proteome</keyword>
<dbReference type="SUPFAM" id="SSF56601">
    <property type="entry name" value="beta-lactamase/transpeptidase-like"/>
    <property type="match status" value="1"/>
</dbReference>
<dbReference type="Proteomes" id="UP000216074">
    <property type="component" value="Unassembled WGS sequence"/>
</dbReference>
<gene>
    <name evidence="3" type="ORF">BHAP_0067</name>
</gene>
<dbReference type="GO" id="GO:0005886">
    <property type="term" value="C:plasma membrane"/>
    <property type="evidence" value="ECO:0007669"/>
    <property type="project" value="TreeGrafter"/>
</dbReference>
<dbReference type="GO" id="GO:0071972">
    <property type="term" value="F:peptidoglycan L,D-transpeptidase activity"/>
    <property type="evidence" value="ECO:0007669"/>
    <property type="project" value="TreeGrafter"/>
</dbReference>
<dbReference type="InterPro" id="IPR012338">
    <property type="entry name" value="Beta-lactam/transpept-like"/>
</dbReference>
<proteinExistence type="predicted"/>
<evidence type="ECO:0000259" key="2">
    <source>
        <dbReference type="Pfam" id="PF21922"/>
    </source>
</evidence>
<accession>A0A261G5H4</accession>
<dbReference type="Gene3D" id="3.40.710.10">
    <property type="entry name" value="DD-peptidase/beta-lactamase superfamily"/>
    <property type="match status" value="1"/>
</dbReference>
<dbReference type="InterPro" id="IPR054120">
    <property type="entry name" value="PBPA_dimer"/>
</dbReference>
<feature type="domain" description="Penicillin binding protein A dimerisation" evidence="2">
    <location>
        <begin position="52"/>
        <end position="139"/>
    </location>
</feature>
<dbReference type="Gene3D" id="3.90.1310.10">
    <property type="entry name" value="Penicillin-binding protein 2a (Domain 2)"/>
    <property type="match status" value="1"/>
</dbReference>
<dbReference type="Pfam" id="PF00905">
    <property type="entry name" value="Transpeptidase"/>
    <property type="match status" value="1"/>
</dbReference>
<dbReference type="OrthoDB" id="9766847at2"/>
<reference evidence="3 4" key="1">
    <citation type="journal article" date="2017" name="BMC Genomics">
        <title>Comparative genomic and phylogenomic analyses of the Bifidobacteriaceae family.</title>
        <authorList>
            <person name="Lugli G.A."/>
            <person name="Milani C."/>
            <person name="Turroni F."/>
            <person name="Duranti S."/>
            <person name="Mancabelli L."/>
            <person name="Mangifesta M."/>
            <person name="Ferrario C."/>
            <person name="Modesto M."/>
            <person name="Mattarelli P."/>
            <person name="Jiri K."/>
            <person name="van Sinderen D."/>
            <person name="Ventura M."/>
        </authorList>
    </citation>
    <scope>NUCLEOTIDE SEQUENCE [LARGE SCALE GENOMIC DNA]</scope>
    <source>
        <strain evidence="3 4">DSM 100202</strain>
    </source>
</reference>
<feature type="domain" description="Penicillin-binding protein transpeptidase" evidence="1">
    <location>
        <begin position="160"/>
        <end position="486"/>
    </location>
</feature>
<organism evidence="3 4">
    <name type="scientific">Bifidobacterium hapali</name>
    <dbReference type="NCBI Taxonomy" id="1630172"/>
    <lineage>
        <taxon>Bacteria</taxon>
        <taxon>Bacillati</taxon>
        <taxon>Actinomycetota</taxon>
        <taxon>Actinomycetes</taxon>
        <taxon>Bifidobacteriales</taxon>
        <taxon>Bifidobacteriaceae</taxon>
        <taxon>Bifidobacterium</taxon>
    </lineage>
</organism>
<dbReference type="GO" id="GO:0008658">
    <property type="term" value="F:penicillin binding"/>
    <property type="evidence" value="ECO:0007669"/>
    <property type="project" value="InterPro"/>
</dbReference>
<dbReference type="PANTHER" id="PTHR30627:SF24">
    <property type="entry name" value="PENICILLIN-BINDING PROTEIN 4B"/>
    <property type="match status" value="1"/>
</dbReference>
<dbReference type="Pfam" id="PF21922">
    <property type="entry name" value="PBP_dimer_2"/>
    <property type="match status" value="1"/>
</dbReference>
<evidence type="ECO:0000313" key="4">
    <source>
        <dbReference type="Proteomes" id="UP000216074"/>
    </source>
</evidence>
<dbReference type="InterPro" id="IPR001460">
    <property type="entry name" value="PCN-bd_Tpept"/>
</dbReference>
<dbReference type="GO" id="GO:0071555">
    <property type="term" value="P:cell wall organization"/>
    <property type="evidence" value="ECO:0007669"/>
    <property type="project" value="TreeGrafter"/>
</dbReference>
<dbReference type="PANTHER" id="PTHR30627">
    <property type="entry name" value="PEPTIDOGLYCAN D,D-TRANSPEPTIDASE"/>
    <property type="match status" value="1"/>
</dbReference>
<name>A0A261G5H4_9BIFI</name>
<dbReference type="AlphaFoldDB" id="A0A261G5H4"/>
<dbReference type="InterPro" id="IPR050515">
    <property type="entry name" value="Beta-lactam/transpept"/>
</dbReference>
<comment type="caution">
    <text evidence="3">The sequence shown here is derived from an EMBL/GenBank/DDBJ whole genome shotgun (WGS) entry which is preliminary data.</text>
</comment>
<protein>
    <submittedName>
        <fullName evidence="3">Penicillin-binding protein</fullName>
    </submittedName>
</protein>